<accession>A0A183ENF3</accession>
<dbReference type="WBParaSite" id="GPUH_0002252101-mRNA-1">
    <property type="protein sequence ID" value="GPUH_0002252101-mRNA-1"/>
    <property type="gene ID" value="GPUH_0002252101"/>
</dbReference>
<dbReference type="Proteomes" id="UP000271098">
    <property type="component" value="Unassembled WGS sequence"/>
</dbReference>
<name>A0A183ENF3_9BILA</name>
<evidence type="ECO:0000313" key="5">
    <source>
        <dbReference type="WBParaSite" id="GPUH_0002252101-mRNA-1"/>
    </source>
</evidence>
<sequence>MLQLSIDFCGQKLLYLFGIMLLSLGTAIFPVRLQVGTGQVPPSRCRMSDTAPSVHDSPPASASRRTEVSSPAAVQSTLIDLEVGEGAYTNPIVGEPIL</sequence>
<gene>
    <name evidence="3" type="ORF">GPUH_LOCUS22494</name>
</gene>
<reference evidence="3 4" key="2">
    <citation type="submission" date="2018-11" db="EMBL/GenBank/DDBJ databases">
        <authorList>
            <consortium name="Pathogen Informatics"/>
        </authorList>
    </citation>
    <scope>NUCLEOTIDE SEQUENCE [LARGE SCALE GENOMIC DNA]</scope>
</reference>
<feature type="region of interest" description="Disordered" evidence="1">
    <location>
        <begin position="40"/>
        <end position="71"/>
    </location>
</feature>
<feature type="transmembrane region" description="Helical" evidence="2">
    <location>
        <begin position="12"/>
        <end position="33"/>
    </location>
</feature>
<reference evidence="5" key="1">
    <citation type="submission" date="2016-06" db="UniProtKB">
        <authorList>
            <consortium name="WormBaseParasite"/>
        </authorList>
    </citation>
    <scope>IDENTIFICATION</scope>
</reference>
<keyword evidence="2" id="KW-1133">Transmembrane helix</keyword>
<dbReference type="AlphaFoldDB" id="A0A183ENF3"/>
<evidence type="ECO:0000256" key="1">
    <source>
        <dbReference type="SAM" id="MobiDB-lite"/>
    </source>
</evidence>
<evidence type="ECO:0000313" key="4">
    <source>
        <dbReference type="Proteomes" id="UP000271098"/>
    </source>
</evidence>
<keyword evidence="2" id="KW-0472">Membrane</keyword>
<evidence type="ECO:0000313" key="3">
    <source>
        <dbReference type="EMBL" id="VDN40117.1"/>
    </source>
</evidence>
<dbReference type="EMBL" id="UYRT01095221">
    <property type="protein sequence ID" value="VDN40117.1"/>
    <property type="molecule type" value="Genomic_DNA"/>
</dbReference>
<proteinExistence type="predicted"/>
<protein>
    <submittedName>
        <fullName evidence="5">Protein kinase domain-containing protein</fullName>
    </submittedName>
</protein>
<evidence type="ECO:0000256" key="2">
    <source>
        <dbReference type="SAM" id="Phobius"/>
    </source>
</evidence>
<organism evidence="5">
    <name type="scientific">Gongylonema pulchrum</name>
    <dbReference type="NCBI Taxonomy" id="637853"/>
    <lineage>
        <taxon>Eukaryota</taxon>
        <taxon>Metazoa</taxon>
        <taxon>Ecdysozoa</taxon>
        <taxon>Nematoda</taxon>
        <taxon>Chromadorea</taxon>
        <taxon>Rhabditida</taxon>
        <taxon>Spirurina</taxon>
        <taxon>Spiruromorpha</taxon>
        <taxon>Spiruroidea</taxon>
        <taxon>Gongylonematidae</taxon>
        <taxon>Gongylonema</taxon>
    </lineage>
</organism>
<keyword evidence="2" id="KW-0812">Transmembrane</keyword>
<keyword evidence="4" id="KW-1185">Reference proteome</keyword>